<dbReference type="AlphaFoldDB" id="W1XCY8"/>
<organism evidence="1">
    <name type="scientific">human gut metagenome</name>
    <dbReference type="NCBI Taxonomy" id="408170"/>
    <lineage>
        <taxon>unclassified sequences</taxon>
        <taxon>metagenomes</taxon>
        <taxon>organismal metagenomes</taxon>
    </lineage>
</organism>
<name>W1XCY8_9ZZZZ</name>
<reference evidence="1" key="1">
    <citation type="submission" date="2013-12" db="EMBL/GenBank/DDBJ databases">
        <title>A Varibaculum cambriense genome reconstructed from a premature infant gut community with otherwise low bacterial novelty that shifts toward anaerobic metabolism during the third week of life.</title>
        <authorList>
            <person name="Brown C.T."/>
            <person name="Sharon I."/>
            <person name="Thomas B.C."/>
            <person name="Castelle C.J."/>
            <person name="Morowitz M.J."/>
            <person name="Banfield J.F."/>
        </authorList>
    </citation>
    <scope>NUCLEOTIDE SEQUENCE</scope>
</reference>
<proteinExistence type="predicted"/>
<accession>W1XCY8</accession>
<comment type="caution">
    <text evidence="1">The sequence shown here is derived from an EMBL/GenBank/DDBJ whole genome shotgun (WGS) entry which is preliminary data.</text>
</comment>
<feature type="non-terminal residue" evidence="1">
    <location>
        <position position="39"/>
    </location>
</feature>
<evidence type="ECO:0000313" key="1">
    <source>
        <dbReference type="EMBL" id="ETJ27310.1"/>
    </source>
</evidence>
<dbReference type="EMBL" id="AZMM01017021">
    <property type="protein sequence ID" value="ETJ27310.1"/>
    <property type="molecule type" value="Genomic_DNA"/>
</dbReference>
<protein>
    <submittedName>
        <fullName evidence="1">Uncharacterized protein</fullName>
    </submittedName>
</protein>
<sequence>MPNSEKLTLFFQAENQKDWEMYQSFLHSVITGELQGKEV</sequence>
<gene>
    <name evidence="1" type="ORF">Q604_UNBC17021G0001</name>
</gene>